<evidence type="ECO:0000256" key="1">
    <source>
        <dbReference type="SAM" id="MobiDB-lite"/>
    </source>
</evidence>
<sequence length="296" mass="33360">MSAATSSSKSTTTANAILYKKLKDVPRLPLVEKSDPRRTLAGFKAVPEFTKRWDLTKNNEWEGYEQAERSLRVIGSGMTRSMMIWKAITWLWLEKEAKAESKQKSKEGKKKKSKPAAPIASGSGKGKGKGKAEEVVDSEFEADTEFQETCVGCEQAKVKCVFTHAMNGKLMKADELDLRLRTLEHQLQDELSVFEELQDGVQQGRPDVQSQDEATRGEFEEDVESGVKRVREEDQMESGPSKRARFEEDLGCREKEMERVVGMEVGPDLEPMEIDKGKGKEKETGPKETEEDTMKE</sequence>
<proteinExistence type="predicted"/>
<keyword evidence="3" id="KW-1185">Reference proteome</keyword>
<dbReference type="Proteomes" id="UP000054279">
    <property type="component" value="Unassembled WGS sequence"/>
</dbReference>
<gene>
    <name evidence="2" type="ORF">M422DRAFT_249837</name>
</gene>
<feature type="compositionally biased region" description="Basic and acidic residues" evidence="1">
    <location>
        <begin position="273"/>
        <end position="296"/>
    </location>
</feature>
<feature type="region of interest" description="Disordered" evidence="1">
    <location>
        <begin position="101"/>
        <end position="136"/>
    </location>
</feature>
<dbReference type="AlphaFoldDB" id="A0A0C9VHF8"/>
<evidence type="ECO:0000313" key="2">
    <source>
        <dbReference type="EMBL" id="KIJ46676.1"/>
    </source>
</evidence>
<name>A0A0C9VHF8_SPHS4</name>
<reference evidence="2 3" key="1">
    <citation type="submission" date="2014-06" db="EMBL/GenBank/DDBJ databases">
        <title>Evolutionary Origins and Diversification of the Mycorrhizal Mutualists.</title>
        <authorList>
            <consortium name="DOE Joint Genome Institute"/>
            <consortium name="Mycorrhizal Genomics Consortium"/>
            <person name="Kohler A."/>
            <person name="Kuo A."/>
            <person name="Nagy L.G."/>
            <person name="Floudas D."/>
            <person name="Copeland A."/>
            <person name="Barry K.W."/>
            <person name="Cichocki N."/>
            <person name="Veneault-Fourrey C."/>
            <person name="LaButti K."/>
            <person name="Lindquist E.A."/>
            <person name="Lipzen A."/>
            <person name="Lundell T."/>
            <person name="Morin E."/>
            <person name="Murat C."/>
            <person name="Riley R."/>
            <person name="Ohm R."/>
            <person name="Sun H."/>
            <person name="Tunlid A."/>
            <person name="Henrissat B."/>
            <person name="Grigoriev I.V."/>
            <person name="Hibbett D.S."/>
            <person name="Martin F."/>
        </authorList>
    </citation>
    <scope>NUCLEOTIDE SEQUENCE [LARGE SCALE GENOMIC DNA]</scope>
    <source>
        <strain evidence="2 3">SS14</strain>
    </source>
</reference>
<dbReference type="EMBL" id="KN837106">
    <property type="protein sequence ID" value="KIJ46676.1"/>
    <property type="molecule type" value="Genomic_DNA"/>
</dbReference>
<feature type="region of interest" description="Disordered" evidence="1">
    <location>
        <begin position="200"/>
        <end position="296"/>
    </location>
</feature>
<feature type="compositionally biased region" description="Basic and acidic residues" evidence="1">
    <location>
        <begin position="244"/>
        <end position="261"/>
    </location>
</feature>
<protein>
    <submittedName>
        <fullName evidence="2">Uncharacterized protein</fullName>
    </submittedName>
</protein>
<organism evidence="2 3">
    <name type="scientific">Sphaerobolus stellatus (strain SS14)</name>
    <dbReference type="NCBI Taxonomy" id="990650"/>
    <lineage>
        <taxon>Eukaryota</taxon>
        <taxon>Fungi</taxon>
        <taxon>Dikarya</taxon>
        <taxon>Basidiomycota</taxon>
        <taxon>Agaricomycotina</taxon>
        <taxon>Agaricomycetes</taxon>
        <taxon>Phallomycetidae</taxon>
        <taxon>Geastrales</taxon>
        <taxon>Sphaerobolaceae</taxon>
        <taxon>Sphaerobolus</taxon>
    </lineage>
</organism>
<dbReference type="HOGENOM" id="CLU_061024_0_1_1"/>
<accession>A0A0C9VHF8</accession>
<evidence type="ECO:0000313" key="3">
    <source>
        <dbReference type="Proteomes" id="UP000054279"/>
    </source>
</evidence>